<reference evidence="2" key="1">
    <citation type="journal article" date="2021" name="IMA Fungus">
        <title>Genomic characterization of three marine fungi, including Emericellopsis atlantica sp. nov. with signatures of a generalist lifestyle and marine biomass degradation.</title>
        <authorList>
            <person name="Hagestad O.C."/>
            <person name="Hou L."/>
            <person name="Andersen J.H."/>
            <person name="Hansen E.H."/>
            <person name="Altermark B."/>
            <person name="Li C."/>
            <person name="Kuhnert E."/>
            <person name="Cox R.J."/>
            <person name="Crous P.W."/>
            <person name="Spatafora J.W."/>
            <person name="Lail K."/>
            <person name="Amirebrahimi M."/>
            <person name="Lipzen A."/>
            <person name="Pangilinan J."/>
            <person name="Andreopoulos W."/>
            <person name="Hayes R.D."/>
            <person name="Ng V."/>
            <person name="Grigoriev I.V."/>
            <person name="Jackson S.A."/>
            <person name="Sutton T.D.S."/>
            <person name="Dobson A.D.W."/>
            <person name="Rama T."/>
        </authorList>
    </citation>
    <scope>NUCLEOTIDE SEQUENCE</scope>
    <source>
        <strain evidence="2">TRa3180A</strain>
    </source>
</reference>
<dbReference type="PANTHER" id="PTHR38123">
    <property type="entry name" value="CELL WALL SERINE-THREONINE-RICH GALACTOMANNOPROTEIN MP1 (AFU_ORTHOLOGUE AFUA_4G03240)"/>
    <property type="match status" value="1"/>
</dbReference>
<feature type="signal peptide" evidence="1">
    <location>
        <begin position="1"/>
        <end position="19"/>
    </location>
</feature>
<sequence length="180" mass="18515">MHFSIFTTALVSALPFITASPLARRDAPTVLAGITKISYDIGNLTTLVAAYTGAATDNILPLIIAVFGLKIDVTAVTNDTTASPTFTSAESCFIADALTDLAPFTISLLTGIQAKAAEISTGRITPVVEDALTGFLDDVNAMFTAITNAVVLASVAAVDPSQQQIAAAFTSAIATFNTTP</sequence>
<evidence type="ECO:0000256" key="1">
    <source>
        <dbReference type="SAM" id="SignalP"/>
    </source>
</evidence>
<dbReference type="EMBL" id="MU253925">
    <property type="protein sequence ID" value="KAG9244162.1"/>
    <property type="molecule type" value="Genomic_DNA"/>
</dbReference>
<organism evidence="2 3">
    <name type="scientific">Calycina marina</name>
    <dbReference type="NCBI Taxonomy" id="1763456"/>
    <lineage>
        <taxon>Eukaryota</taxon>
        <taxon>Fungi</taxon>
        <taxon>Dikarya</taxon>
        <taxon>Ascomycota</taxon>
        <taxon>Pezizomycotina</taxon>
        <taxon>Leotiomycetes</taxon>
        <taxon>Helotiales</taxon>
        <taxon>Pezizellaceae</taxon>
        <taxon>Calycina</taxon>
    </lineage>
</organism>
<dbReference type="Gene3D" id="1.20.1280.140">
    <property type="match status" value="1"/>
</dbReference>
<dbReference type="Proteomes" id="UP000887226">
    <property type="component" value="Unassembled WGS sequence"/>
</dbReference>
<evidence type="ECO:0000313" key="3">
    <source>
        <dbReference type="Proteomes" id="UP000887226"/>
    </source>
</evidence>
<comment type="caution">
    <text evidence="2">The sequence shown here is derived from an EMBL/GenBank/DDBJ whole genome shotgun (WGS) entry which is preliminary data.</text>
</comment>
<dbReference type="AlphaFoldDB" id="A0A9P7Z2J3"/>
<feature type="chain" id="PRO_5040384658" evidence="1">
    <location>
        <begin position="20"/>
        <end position="180"/>
    </location>
</feature>
<dbReference type="Pfam" id="PF12296">
    <property type="entry name" value="HsbA"/>
    <property type="match status" value="1"/>
</dbReference>
<dbReference type="PANTHER" id="PTHR38123:SF1">
    <property type="entry name" value="HYDROPHOBIC SURFACE BINDING PROTEIN"/>
    <property type="match status" value="1"/>
</dbReference>
<name>A0A9P7Z2J3_9HELO</name>
<evidence type="ECO:0000313" key="2">
    <source>
        <dbReference type="EMBL" id="KAG9244162.1"/>
    </source>
</evidence>
<keyword evidence="1" id="KW-0732">Signal</keyword>
<gene>
    <name evidence="2" type="ORF">BJ878DRAFT_81808</name>
</gene>
<dbReference type="GO" id="GO:0005576">
    <property type="term" value="C:extracellular region"/>
    <property type="evidence" value="ECO:0007669"/>
    <property type="project" value="TreeGrafter"/>
</dbReference>
<keyword evidence="3" id="KW-1185">Reference proteome</keyword>
<protein>
    <submittedName>
        <fullName evidence="2">Uncharacterized protein</fullName>
    </submittedName>
</protein>
<dbReference type="InterPro" id="IPR021054">
    <property type="entry name" value="Cell_wall_mannoprotein_1"/>
</dbReference>
<proteinExistence type="predicted"/>
<dbReference type="OrthoDB" id="3485059at2759"/>
<accession>A0A9P7Z2J3</accession>